<evidence type="ECO:0000313" key="2">
    <source>
        <dbReference type="Proteomes" id="UP000188388"/>
    </source>
</evidence>
<dbReference type="EMBL" id="FTPD01000056">
    <property type="protein sequence ID" value="SIT58794.1"/>
    <property type="molecule type" value="Genomic_DNA"/>
</dbReference>
<dbReference type="AlphaFoldDB" id="A0A1R3VK23"/>
<gene>
    <name evidence="1" type="ORF">BQ8794_60103</name>
</gene>
<keyword evidence="2" id="KW-1185">Reference proteome</keyword>
<organism evidence="1 2">
    <name type="scientific">Mesorhizobium prunaredense</name>
    <dbReference type="NCBI Taxonomy" id="1631249"/>
    <lineage>
        <taxon>Bacteria</taxon>
        <taxon>Pseudomonadati</taxon>
        <taxon>Pseudomonadota</taxon>
        <taxon>Alphaproteobacteria</taxon>
        <taxon>Hyphomicrobiales</taxon>
        <taxon>Phyllobacteriaceae</taxon>
        <taxon>Mesorhizobium</taxon>
    </lineage>
</organism>
<reference evidence="2" key="1">
    <citation type="submission" date="2017-01" db="EMBL/GenBank/DDBJ databases">
        <authorList>
            <person name="Brunel B."/>
        </authorList>
    </citation>
    <scope>NUCLEOTIDE SEQUENCE [LARGE SCALE GENOMIC DNA]</scope>
</reference>
<name>A0A1R3VK23_9HYPH</name>
<evidence type="ECO:0000313" key="1">
    <source>
        <dbReference type="EMBL" id="SIT58794.1"/>
    </source>
</evidence>
<accession>A0A1R3VK23</accession>
<dbReference type="Proteomes" id="UP000188388">
    <property type="component" value="Unassembled WGS sequence"/>
</dbReference>
<proteinExistence type="predicted"/>
<sequence length="40" mass="4375">MAEDIDLLEGVNNDRVDLIEAISDIPVKLTPNPLEGVLSR</sequence>
<protein>
    <submittedName>
        <fullName evidence="1">Uncharacterized protein</fullName>
    </submittedName>
</protein>